<accession>A0A6A5UMM9</accession>
<evidence type="ECO:0000313" key="1">
    <source>
        <dbReference type="EMBL" id="KAF1966095.1"/>
    </source>
</evidence>
<dbReference type="EMBL" id="ML976751">
    <property type="protein sequence ID" value="KAF1966095.1"/>
    <property type="molecule type" value="Genomic_DNA"/>
</dbReference>
<keyword evidence="2" id="KW-1185">Reference proteome</keyword>
<sequence>MVSLNALSDELVLYIVERLHGDRQALYGLALASKVSHIAQCALLQTTANFKENGSPGLPGFYQKDSYARMRGFNCNEFSIEAKKYIKRHKSSWIRDDGSKWNTAPWAREISKGNPAAVFGMLLTMLPNLTHLDFQTASPNVGFRVFVPMPALQVFEVDFTLQFYSLVARTSPHNARYAPFNADTLKLKVPPAGYLSDFLATMMSLKHRVSIRNVVLTICSTGVADECITSNIWSLCYPFATAILQGLPPSHRLQHCMESLKIVLDKNFDQLTLSQLLPPNIQALTITGANPMTLLWLCGLSKEIHALSQLKTISMCCDVTPPLDAFSAFKKVQRVKKYETDATTLDEIVWITDFLEDLRQNSSNQMSVLTWLRQRVDVGGVAGVFKAAGVAARFFESYDSYEKFMEGGTSGENYD</sequence>
<dbReference type="AlphaFoldDB" id="A0A6A5UMM9"/>
<dbReference type="Proteomes" id="UP000800036">
    <property type="component" value="Unassembled WGS sequence"/>
</dbReference>
<name>A0A6A5UMM9_9PLEO</name>
<evidence type="ECO:0000313" key="2">
    <source>
        <dbReference type="Proteomes" id="UP000800036"/>
    </source>
</evidence>
<proteinExistence type="predicted"/>
<reference evidence="1" key="1">
    <citation type="journal article" date="2020" name="Stud. Mycol.">
        <title>101 Dothideomycetes genomes: a test case for predicting lifestyles and emergence of pathogens.</title>
        <authorList>
            <person name="Haridas S."/>
            <person name="Albert R."/>
            <person name="Binder M."/>
            <person name="Bloem J."/>
            <person name="Labutti K."/>
            <person name="Salamov A."/>
            <person name="Andreopoulos B."/>
            <person name="Baker S."/>
            <person name="Barry K."/>
            <person name="Bills G."/>
            <person name="Bluhm B."/>
            <person name="Cannon C."/>
            <person name="Castanera R."/>
            <person name="Culley D."/>
            <person name="Daum C."/>
            <person name="Ezra D."/>
            <person name="Gonzalez J."/>
            <person name="Henrissat B."/>
            <person name="Kuo A."/>
            <person name="Liang C."/>
            <person name="Lipzen A."/>
            <person name="Lutzoni F."/>
            <person name="Magnuson J."/>
            <person name="Mondo S."/>
            <person name="Nolan M."/>
            <person name="Ohm R."/>
            <person name="Pangilinan J."/>
            <person name="Park H.-J."/>
            <person name="Ramirez L."/>
            <person name="Alfaro M."/>
            <person name="Sun H."/>
            <person name="Tritt A."/>
            <person name="Yoshinaga Y."/>
            <person name="Zwiers L.-H."/>
            <person name="Turgeon B."/>
            <person name="Goodwin S."/>
            <person name="Spatafora J."/>
            <person name="Crous P."/>
            <person name="Grigoriev I."/>
        </authorList>
    </citation>
    <scope>NUCLEOTIDE SEQUENCE</scope>
    <source>
        <strain evidence="1">CBS 107.79</strain>
    </source>
</reference>
<protein>
    <submittedName>
        <fullName evidence="1">Uncharacterized protein</fullName>
    </submittedName>
</protein>
<gene>
    <name evidence="1" type="ORF">BU23DRAFT_603792</name>
</gene>
<organism evidence="1 2">
    <name type="scientific">Bimuria novae-zelandiae CBS 107.79</name>
    <dbReference type="NCBI Taxonomy" id="1447943"/>
    <lineage>
        <taxon>Eukaryota</taxon>
        <taxon>Fungi</taxon>
        <taxon>Dikarya</taxon>
        <taxon>Ascomycota</taxon>
        <taxon>Pezizomycotina</taxon>
        <taxon>Dothideomycetes</taxon>
        <taxon>Pleosporomycetidae</taxon>
        <taxon>Pleosporales</taxon>
        <taxon>Massarineae</taxon>
        <taxon>Didymosphaeriaceae</taxon>
        <taxon>Bimuria</taxon>
    </lineage>
</organism>